<dbReference type="Pfam" id="PF00232">
    <property type="entry name" value="Glyco_hydro_1"/>
    <property type="match status" value="2"/>
</dbReference>
<keyword evidence="5" id="KW-0732">Signal</keyword>
<keyword evidence="7" id="KW-1185">Reference proteome</keyword>
<keyword evidence="4" id="KW-0812">Transmembrane</keyword>
<dbReference type="PROSITE" id="PS00653">
    <property type="entry name" value="GLYCOSYL_HYDROL_F1_2"/>
    <property type="match status" value="1"/>
</dbReference>
<dbReference type="PRINTS" id="PR00131">
    <property type="entry name" value="GLHYDRLASE1"/>
</dbReference>
<feature type="transmembrane region" description="Helical" evidence="4">
    <location>
        <begin position="457"/>
        <end position="488"/>
    </location>
</feature>
<feature type="signal peptide" evidence="5">
    <location>
        <begin position="1"/>
        <end position="25"/>
    </location>
</feature>
<accession>A0A803MPC9</accession>
<reference evidence="6" key="1">
    <citation type="journal article" date="2017" name="Nature">
        <title>The genome of Chenopodium quinoa.</title>
        <authorList>
            <person name="Jarvis D.E."/>
            <person name="Ho Y.S."/>
            <person name="Lightfoot D.J."/>
            <person name="Schmoeckel S.M."/>
            <person name="Li B."/>
            <person name="Borm T.J.A."/>
            <person name="Ohyanagi H."/>
            <person name="Mineta K."/>
            <person name="Michell C.T."/>
            <person name="Saber N."/>
            <person name="Kharbatia N.M."/>
            <person name="Rupper R.R."/>
            <person name="Sharp A.R."/>
            <person name="Dally N."/>
            <person name="Boughton B.A."/>
            <person name="Woo Y.H."/>
            <person name="Gao G."/>
            <person name="Schijlen E.G.W.M."/>
            <person name="Guo X."/>
            <person name="Momin A.A."/>
            <person name="Negrao S."/>
            <person name="Al-Babili S."/>
            <person name="Gehring C."/>
            <person name="Roessner U."/>
            <person name="Jung C."/>
            <person name="Murphy K."/>
            <person name="Arold S.T."/>
            <person name="Gojobori T."/>
            <person name="van der Linden C.G."/>
            <person name="van Loo E.N."/>
            <person name="Jellen E.N."/>
            <person name="Maughan P.J."/>
            <person name="Tester M."/>
        </authorList>
    </citation>
    <scope>NUCLEOTIDE SEQUENCE [LARGE SCALE GENOMIC DNA]</scope>
    <source>
        <strain evidence="6">cv. PI 614886</strain>
    </source>
</reference>
<dbReference type="SUPFAM" id="SSF51445">
    <property type="entry name" value="(Trans)glycosidases"/>
    <property type="match status" value="1"/>
</dbReference>
<evidence type="ECO:0000256" key="2">
    <source>
        <dbReference type="ARBA" id="ARBA00022801"/>
    </source>
</evidence>
<keyword evidence="2" id="KW-0378">Hydrolase</keyword>
<dbReference type="InterPro" id="IPR033132">
    <property type="entry name" value="GH_1_N_CS"/>
</dbReference>
<dbReference type="AlphaFoldDB" id="A0A803MPC9"/>
<dbReference type="PANTHER" id="PTHR10353">
    <property type="entry name" value="GLYCOSYL HYDROLASE"/>
    <property type="match status" value="1"/>
</dbReference>
<sequence>MRVEVWLCLLHLCLALLRVIARSEGKEYNRYDFPTDFVFGASTSAYQVEGAALEDGRKPSIYDTFAHRLEYDTGNPDVACDQYHKYKEDVQLMVETGLDAYRFSISWSRLIPDGRGAINPKGLRFYNNLINELISHGIEPHVTLLHTDLPQVLEDEYRGFLNPKIIEDFTSYADVCFREFGDRVRHWTTFNEANIFVFGGYDVGNTPPSRCSFPFGFINCTKGNSTTEPYIAAHHILLAHGYAVKLYKDKYKTIFPNEPLSLERVLKYYKDVYENPIIFIHENGQAASYNTSTDDSFRVEYIRDHVESLHNAVRNGSNAKGYFVWSLLDVYELLFGFDYTFGIYYVDYNDPNLTRHPKLSQQCYLNSWTRVSELNSECSELACLMIIKDVGRASHGLYYLVDVEGRSDAEKKADDMLVKSRTSSNESCISNSACNVIQWPMSDSCANDKLEFVHIDILGAIVAITLLVLLVAAAIVGPFCCFAVLAILRLLGS</sequence>
<dbReference type="EnsemblPlants" id="AUR62033130-RA">
    <property type="protein sequence ID" value="AUR62033130-RA:cds"/>
    <property type="gene ID" value="AUR62033130"/>
</dbReference>
<organism evidence="6 7">
    <name type="scientific">Chenopodium quinoa</name>
    <name type="common">Quinoa</name>
    <dbReference type="NCBI Taxonomy" id="63459"/>
    <lineage>
        <taxon>Eukaryota</taxon>
        <taxon>Viridiplantae</taxon>
        <taxon>Streptophyta</taxon>
        <taxon>Embryophyta</taxon>
        <taxon>Tracheophyta</taxon>
        <taxon>Spermatophyta</taxon>
        <taxon>Magnoliopsida</taxon>
        <taxon>eudicotyledons</taxon>
        <taxon>Gunneridae</taxon>
        <taxon>Pentapetalae</taxon>
        <taxon>Caryophyllales</taxon>
        <taxon>Chenopodiaceae</taxon>
        <taxon>Chenopodioideae</taxon>
        <taxon>Atripliceae</taxon>
        <taxon>Chenopodium</taxon>
    </lineage>
</organism>
<comment type="similarity">
    <text evidence="1 3">Belongs to the glycosyl hydrolase 1 family.</text>
</comment>
<keyword evidence="4" id="KW-0472">Membrane</keyword>
<name>A0A803MPC9_CHEQI</name>
<proteinExistence type="inferred from homology"/>
<feature type="chain" id="PRO_5031237704" evidence="5">
    <location>
        <begin position="26"/>
        <end position="493"/>
    </location>
</feature>
<dbReference type="OMA" id="DSCANDK"/>
<dbReference type="GO" id="GO:0005975">
    <property type="term" value="P:carbohydrate metabolic process"/>
    <property type="evidence" value="ECO:0007669"/>
    <property type="project" value="InterPro"/>
</dbReference>
<evidence type="ECO:0000313" key="6">
    <source>
        <dbReference type="EnsemblPlants" id="AUR62033130-RA:cds"/>
    </source>
</evidence>
<evidence type="ECO:0000256" key="5">
    <source>
        <dbReference type="SAM" id="SignalP"/>
    </source>
</evidence>
<dbReference type="GO" id="GO:0008422">
    <property type="term" value="F:beta-glucosidase activity"/>
    <property type="evidence" value="ECO:0007669"/>
    <property type="project" value="TreeGrafter"/>
</dbReference>
<evidence type="ECO:0000256" key="1">
    <source>
        <dbReference type="ARBA" id="ARBA00010838"/>
    </source>
</evidence>
<dbReference type="Gramene" id="AUR62033130-RA">
    <property type="protein sequence ID" value="AUR62033130-RA:cds"/>
    <property type="gene ID" value="AUR62033130"/>
</dbReference>
<reference evidence="6" key="2">
    <citation type="submission" date="2021-03" db="UniProtKB">
        <authorList>
            <consortium name="EnsemblPlants"/>
        </authorList>
    </citation>
    <scope>IDENTIFICATION</scope>
</reference>
<dbReference type="Gene3D" id="3.20.20.80">
    <property type="entry name" value="Glycosidases"/>
    <property type="match status" value="2"/>
</dbReference>
<dbReference type="Proteomes" id="UP000596660">
    <property type="component" value="Unplaced"/>
</dbReference>
<keyword evidence="4" id="KW-1133">Transmembrane helix</keyword>
<dbReference type="PANTHER" id="PTHR10353:SF29">
    <property type="entry name" value="BETA-GLUCOSIDASE 11"/>
    <property type="match status" value="1"/>
</dbReference>
<evidence type="ECO:0000313" key="7">
    <source>
        <dbReference type="Proteomes" id="UP000596660"/>
    </source>
</evidence>
<protein>
    <submittedName>
        <fullName evidence="6">Uncharacterized protein</fullName>
    </submittedName>
</protein>
<evidence type="ECO:0000256" key="3">
    <source>
        <dbReference type="RuleBase" id="RU003690"/>
    </source>
</evidence>
<evidence type="ECO:0000256" key="4">
    <source>
        <dbReference type="SAM" id="Phobius"/>
    </source>
</evidence>
<dbReference type="InterPro" id="IPR017853">
    <property type="entry name" value="GH"/>
</dbReference>
<dbReference type="InterPro" id="IPR001360">
    <property type="entry name" value="Glyco_hydro_1"/>
</dbReference>